<name>A0A0N9NAV3_9ACTN</name>
<accession>A0A0N9NAV3</accession>
<evidence type="ECO:0000313" key="2">
    <source>
        <dbReference type="Proteomes" id="UP000063789"/>
    </source>
</evidence>
<reference evidence="2" key="1">
    <citation type="submission" date="2015-06" db="EMBL/GenBank/DDBJ databases">
        <title>Complete genome sequence and metabolic analysis of phthalate degradation pathway in Gordonia sp. QH-11.</title>
        <authorList>
            <person name="Jin D."/>
            <person name="Kong X."/>
            <person name="Bai Z."/>
        </authorList>
    </citation>
    <scope>NUCLEOTIDE SEQUENCE [LARGE SCALE GENOMIC DNA]</scope>
    <source>
        <strain evidence="2">QH-11</strain>
    </source>
</reference>
<dbReference type="RefSeq" id="WP_062392680.1">
    <property type="nucleotide sequence ID" value="NZ_CP011853.1"/>
</dbReference>
<dbReference type="STRING" id="1136941.ACH46_09465"/>
<keyword evidence="2" id="KW-1185">Reference proteome</keyword>
<dbReference type="OrthoDB" id="4370945at2"/>
<gene>
    <name evidence="1" type="ORF">ACH46_09465</name>
</gene>
<dbReference type="KEGG" id="goq:ACH46_09465"/>
<evidence type="ECO:0008006" key="3">
    <source>
        <dbReference type="Google" id="ProtNLM"/>
    </source>
</evidence>
<reference evidence="1 2" key="2">
    <citation type="journal article" date="2017" name="Int. J. Syst. Evol. Microbiol.">
        <title>Gordonia phthalatica sp. nov., a di-n-butyl phthalate-degrading bacterium isolated from activated sludge.</title>
        <authorList>
            <person name="Jin D."/>
            <person name="Kong X."/>
            <person name="Jia M."/>
            <person name="Yu X."/>
            <person name="Wang X."/>
            <person name="Zhuang X."/>
            <person name="Deng Y."/>
            <person name="Bai Z."/>
        </authorList>
    </citation>
    <scope>NUCLEOTIDE SEQUENCE [LARGE SCALE GENOMIC DNA]</scope>
    <source>
        <strain evidence="1 2">QH-11</strain>
    </source>
</reference>
<dbReference type="EMBL" id="CP011853">
    <property type="protein sequence ID" value="ALG84684.1"/>
    <property type="molecule type" value="Genomic_DNA"/>
</dbReference>
<evidence type="ECO:0000313" key="1">
    <source>
        <dbReference type="EMBL" id="ALG84684.1"/>
    </source>
</evidence>
<dbReference type="PATRIC" id="fig|1136941.3.peg.1929"/>
<protein>
    <recommendedName>
        <fullName evidence="3">DUF4261 domain-containing protein</fullName>
    </recommendedName>
</protein>
<dbReference type="AlphaFoldDB" id="A0A0N9NAV3"/>
<sequence length="277" mass="29655">MSFQIVTLFQSADDPDVTVDRLVDQIRDDWSEHLNLDPADIRPDDDAVPGKALTVRFGPKRIGVFQMTGPFEFDITALVEQSRLLVNGAPDTDGPYIVVSVVPDDDVIDSLNEDELVEHSERDTGEEVEDALLIGFVVASLIACTHTIDAALFHAGTNLVSANIVRETTIDFAPVLPVLLWAEFGVGPHPDLADEFGGYTNGLDSLGLRDIVVPRSGADGQATVELLIGVALKECADLAPIDAGTVLQTDIGAFSVGYGAHPDEPERPDLMVLTPTG</sequence>
<organism evidence="1 2">
    <name type="scientific">Gordonia phthalatica</name>
    <dbReference type="NCBI Taxonomy" id="1136941"/>
    <lineage>
        <taxon>Bacteria</taxon>
        <taxon>Bacillati</taxon>
        <taxon>Actinomycetota</taxon>
        <taxon>Actinomycetes</taxon>
        <taxon>Mycobacteriales</taxon>
        <taxon>Gordoniaceae</taxon>
        <taxon>Gordonia</taxon>
    </lineage>
</organism>
<dbReference type="Proteomes" id="UP000063789">
    <property type="component" value="Chromosome"/>
</dbReference>
<proteinExistence type="predicted"/>